<dbReference type="GO" id="GO:0032298">
    <property type="term" value="P:positive regulation of DNA-templated DNA replication initiation"/>
    <property type="evidence" value="ECO:0007669"/>
    <property type="project" value="TreeGrafter"/>
</dbReference>
<organism evidence="1 2">
    <name type="scientific">Thiomonas delicata</name>
    <name type="common">Thiomonas cuprina</name>
    <dbReference type="NCBI Taxonomy" id="364030"/>
    <lineage>
        <taxon>Bacteria</taxon>
        <taxon>Pseudomonadati</taxon>
        <taxon>Pseudomonadota</taxon>
        <taxon>Betaproteobacteria</taxon>
        <taxon>Burkholderiales</taxon>
        <taxon>Thiomonas</taxon>
    </lineage>
</organism>
<dbReference type="GO" id="GO:0006260">
    <property type="term" value="P:DNA replication"/>
    <property type="evidence" value="ECO:0007669"/>
    <property type="project" value="InterPro"/>
</dbReference>
<dbReference type="GO" id="GO:0003887">
    <property type="term" value="F:DNA-directed DNA polymerase activity"/>
    <property type="evidence" value="ECO:0007669"/>
    <property type="project" value="InterPro"/>
</dbReference>
<dbReference type="SUPFAM" id="SSF102400">
    <property type="entry name" value="DNA polymerase III chi subunit"/>
    <property type="match status" value="1"/>
</dbReference>
<dbReference type="EMBL" id="FLMQ01000055">
    <property type="protein sequence ID" value="SBP88364.1"/>
    <property type="molecule type" value="Genomic_DNA"/>
</dbReference>
<evidence type="ECO:0000313" key="1">
    <source>
        <dbReference type="EMBL" id="SBP88364.1"/>
    </source>
</evidence>
<name>A0A238D5C0_THIDL</name>
<dbReference type="InterPro" id="IPR007459">
    <property type="entry name" value="DNA_pol3_chi"/>
</dbReference>
<sequence>MSSVEFRVGAADPLAYACVLLRVAVAKGARLVVRAAPSQMDDLDARLWTFSQFDFLPHCRAGDALAQRTPVVLTDAPDLRSFGDRDCLVNLAPDPASGWQALPRVIEIVGTSSADRQAGRSRFRAYREAGTEPTTLEIAA</sequence>
<dbReference type="GO" id="GO:0003677">
    <property type="term" value="F:DNA binding"/>
    <property type="evidence" value="ECO:0007669"/>
    <property type="project" value="InterPro"/>
</dbReference>
<proteinExistence type="predicted"/>
<dbReference type="PANTHER" id="PTHR38767:SF1">
    <property type="entry name" value="DNA POLYMERASE III SUBUNIT CHI"/>
    <property type="match status" value="1"/>
</dbReference>
<protein>
    <submittedName>
        <fullName evidence="1">Putative DNA polymerase III chi subunit, HolC</fullName>
    </submittedName>
</protein>
<dbReference type="OrthoDB" id="5297568at2"/>
<evidence type="ECO:0000313" key="2">
    <source>
        <dbReference type="Proteomes" id="UP000214566"/>
    </source>
</evidence>
<dbReference type="InterPro" id="IPR036768">
    <property type="entry name" value="PolIII_chi_sf"/>
</dbReference>
<reference evidence="1 2" key="1">
    <citation type="submission" date="2016-06" db="EMBL/GenBank/DDBJ databases">
        <authorList>
            <person name="Kjaerup R.B."/>
            <person name="Dalgaard T.S."/>
            <person name="Juul-Madsen H.R."/>
        </authorList>
    </citation>
    <scope>NUCLEOTIDE SEQUENCE [LARGE SCALE GENOMIC DNA]</scope>
    <source>
        <strain evidence="1 2">DSM 16361</strain>
    </source>
</reference>
<dbReference type="PANTHER" id="PTHR38767">
    <property type="entry name" value="DNA POLYMERASE III SUBUNIT CHI"/>
    <property type="match status" value="1"/>
</dbReference>
<dbReference type="RefSeq" id="WP_094160502.1">
    <property type="nucleotide sequence ID" value="NZ_LT592170.1"/>
</dbReference>
<dbReference type="Gene3D" id="3.40.50.10110">
    <property type="entry name" value="DNA polymerase III subunit chi"/>
    <property type="match status" value="1"/>
</dbReference>
<dbReference type="Proteomes" id="UP000214566">
    <property type="component" value="Unassembled WGS sequence"/>
</dbReference>
<dbReference type="Pfam" id="PF04364">
    <property type="entry name" value="DNA_pol3_chi"/>
    <property type="match status" value="1"/>
</dbReference>
<gene>
    <name evidence="1" type="ORF">THIARS_61077</name>
</gene>
<accession>A0A238D5C0</accession>
<keyword evidence="2" id="KW-1185">Reference proteome</keyword>
<dbReference type="AlphaFoldDB" id="A0A238D5C0"/>